<accession>A0A377B9V8</accession>
<dbReference type="EMBL" id="UGED01000009">
    <property type="protein sequence ID" value="STL56175.1"/>
    <property type="molecule type" value="Genomic_DNA"/>
</dbReference>
<dbReference type="InterPro" id="IPR037210">
    <property type="entry name" value="YoaC-like_sf"/>
</dbReference>
<dbReference type="InterPro" id="IPR015079">
    <property type="entry name" value="DUF1889"/>
</dbReference>
<dbReference type="Gene3D" id="1.20.1290.30">
    <property type="match status" value="1"/>
</dbReference>
<dbReference type="Proteomes" id="UP000254052">
    <property type="component" value="Unassembled WGS sequence"/>
</dbReference>
<dbReference type="AlphaFoldDB" id="A0A377B9V8"/>
<name>A0A377B9V8_ECOLX</name>
<evidence type="ECO:0000313" key="1">
    <source>
        <dbReference type="EMBL" id="STL56175.1"/>
    </source>
</evidence>
<evidence type="ECO:0000313" key="2">
    <source>
        <dbReference type="Proteomes" id="UP000254052"/>
    </source>
</evidence>
<dbReference type="SUPFAM" id="SSF140670">
    <property type="entry name" value="YoaC-like"/>
    <property type="match status" value="1"/>
</dbReference>
<sequence length="79" mass="8961">MPAVIDKALDFIGAMDVSAPTPSSMNESTAKGIFKYLKELEYPRVPLILRRELTRKAGTLGSRKKWLDGQKKWRQVNVL</sequence>
<reference evidence="1 2" key="1">
    <citation type="submission" date="2018-06" db="EMBL/GenBank/DDBJ databases">
        <authorList>
            <consortium name="Pathogen Informatics"/>
            <person name="Doyle S."/>
        </authorList>
    </citation>
    <scope>NUCLEOTIDE SEQUENCE [LARGE SCALE GENOMIC DNA]</scope>
    <source>
        <strain evidence="1 2">NCTC9962</strain>
    </source>
</reference>
<organism evidence="1 2">
    <name type="scientific">Escherichia coli</name>
    <dbReference type="NCBI Taxonomy" id="562"/>
    <lineage>
        <taxon>Bacteria</taxon>
        <taxon>Pseudomonadati</taxon>
        <taxon>Pseudomonadota</taxon>
        <taxon>Gammaproteobacteria</taxon>
        <taxon>Enterobacterales</taxon>
        <taxon>Enterobacteriaceae</taxon>
        <taxon>Escherichia</taxon>
    </lineage>
</organism>
<proteinExistence type="predicted"/>
<protein>
    <submittedName>
        <fullName evidence="1">Protein</fullName>
    </submittedName>
</protein>
<gene>
    <name evidence="1" type="primary">yoaC</name>
    <name evidence="1" type="ORF">NCTC9962_04631</name>
</gene>
<dbReference type="Pfam" id="PF08986">
    <property type="entry name" value="DUF1889"/>
    <property type="match status" value="1"/>
</dbReference>